<dbReference type="EMBL" id="LGRX02000767">
    <property type="protein sequence ID" value="KAK3287688.1"/>
    <property type="molecule type" value="Genomic_DNA"/>
</dbReference>
<evidence type="ECO:0000313" key="2">
    <source>
        <dbReference type="Proteomes" id="UP001190700"/>
    </source>
</evidence>
<organism evidence="1 2">
    <name type="scientific">Cymbomonas tetramitiformis</name>
    <dbReference type="NCBI Taxonomy" id="36881"/>
    <lineage>
        <taxon>Eukaryota</taxon>
        <taxon>Viridiplantae</taxon>
        <taxon>Chlorophyta</taxon>
        <taxon>Pyramimonadophyceae</taxon>
        <taxon>Pyramimonadales</taxon>
        <taxon>Pyramimonadaceae</taxon>
        <taxon>Cymbomonas</taxon>
    </lineage>
</organism>
<comment type="caution">
    <text evidence="1">The sequence shown here is derived from an EMBL/GenBank/DDBJ whole genome shotgun (WGS) entry which is preliminary data.</text>
</comment>
<keyword evidence="2" id="KW-1185">Reference proteome</keyword>
<gene>
    <name evidence="1" type="ORF">CYMTET_4805</name>
</gene>
<accession>A0AAE0LJQ0</accession>
<name>A0AAE0LJQ0_9CHLO</name>
<dbReference type="Proteomes" id="UP001190700">
    <property type="component" value="Unassembled WGS sequence"/>
</dbReference>
<proteinExistence type="predicted"/>
<dbReference type="AlphaFoldDB" id="A0AAE0LJQ0"/>
<evidence type="ECO:0000313" key="1">
    <source>
        <dbReference type="EMBL" id="KAK3287688.1"/>
    </source>
</evidence>
<reference evidence="1 2" key="1">
    <citation type="journal article" date="2015" name="Genome Biol. Evol.">
        <title>Comparative Genomics of a Bacterivorous Green Alga Reveals Evolutionary Causalities and Consequences of Phago-Mixotrophic Mode of Nutrition.</title>
        <authorList>
            <person name="Burns J.A."/>
            <person name="Paasch A."/>
            <person name="Narechania A."/>
            <person name="Kim E."/>
        </authorList>
    </citation>
    <scope>NUCLEOTIDE SEQUENCE [LARGE SCALE GENOMIC DNA]</scope>
    <source>
        <strain evidence="1 2">PLY_AMNH</strain>
    </source>
</reference>
<sequence>MFALAARFVRLHLSSEERKTFFPRIVCVPIEYSEVHTTIRHRGCNTTHAIFANRLEYQVLGVADVICEIQRLPSSNLLAARTVAGRYPASYSGF</sequence>
<protein>
    <submittedName>
        <fullName evidence="1">Uncharacterized protein</fullName>
    </submittedName>
</protein>